<comment type="subcellular location">
    <subcellularLocation>
        <location evidence="1">Cell membrane</location>
        <topology evidence="1">Multi-pass membrane protein</topology>
    </subcellularLocation>
</comment>
<feature type="transmembrane region" description="Helical" evidence="7">
    <location>
        <begin position="271"/>
        <end position="294"/>
    </location>
</feature>
<feature type="transmembrane region" description="Helical" evidence="7">
    <location>
        <begin position="170"/>
        <end position="192"/>
    </location>
</feature>
<proteinExistence type="inferred from homology"/>
<feature type="transmembrane region" description="Helical" evidence="7">
    <location>
        <begin position="85"/>
        <end position="106"/>
    </location>
</feature>
<keyword evidence="3" id="KW-1003">Cell membrane</keyword>
<gene>
    <name evidence="8" type="primary">cydB</name>
    <name evidence="8" type="ORF">GOB93_05095</name>
</gene>
<dbReference type="Pfam" id="PF02322">
    <property type="entry name" value="Cyt_bd_oxida_II"/>
    <property type="match status" value="1"/>
</dbReference>
<reference evidence="8 9" key="1">
    <citation type="journal article" date="2020" name="Int. J. Syst. Evol. Microbiol.">
        <title>Novel acetic acid bacteria from cider fermentations: Acetobacter conturbans sp. nov. and Acetobacter fallax sp. nov.</title>
        <authorList>
            <person name="Sombolestani A.S."/>
            <person name="Cleenwerck I."/>
            <person name="Cnockaert M."/>
            <person name="Borremans W."/>
            <person name="Wieme A.D."/>
            <person name="De Vuyst L."/>
            <person name="Vandamme P."/>
        </authorList>
    </citation>
    <scope>NUCLEOTIDE SEQUENCE [LARGE SCALE GENOMIC DNA]</scope>
    <source>
        <strain evidence="8 9">LMG 30640</strain>
    </source>
</reference>
<protein>
    <submittedName>
        <fullName evidence="8">Cytochrome d ubiquinol oxidase subunit II</fullName>
    </submittedName>
</protein>
<evidence type="ECO:0000256" key="4">
    <source>
        <dbReference type="ARBA" id="ARBA00022692"/>
    </source>
</evidence>
<organism evidence="8 9">
    <name type="scientific">Acetobacter musti</name>
    <dbReference type="NCBI Taxonomy" id="864732"/>
    <lineage>
        <taxon>Bacteria</taxon>
        <taxon>Pseudomonadati</taxon>
        <taxon>Pseudomonadota</taxon>
        <taxon>Alphaproteobacteria</taxon>
        <taxon>Acetobacterales</taxon>
        <taxon>Acetobacteraceae</taxon>
        <taxon>Acetobacter</taxon>
    </lineage>
</organism>
<evidence type="ECO:0000256" key="6">
    <source>
        <dbReference type="ARBA" id="ARBA00023136"/>
    </source>
</evidence>
<keyword evidence="6 7" id="KW-0472">Membrane</keyword>
<dbReference type="InterPro" id="IPR003317">
    <property type="entry name" value="Cyt-d_oxidase_su2"/>
</dbReference>
<feature type="transmembrane region" description="Helical" evidence="7">
    <location>
        <begin position="12"/>
        <end position="33"/>
    </location>
</feature>
<accession>A0ABX0JMN4</accession>
<evidence type="ECO:0000256" key="3">
    <source>
        <dbReference type="ARBA" id="ARBA00022475"/>
    </source>
</evidence>
<evidence type="ECO:0000256" key="5">
    <source>
        <dbReference type="ARBA" id="ARBA00022989"/>
    </source>
</evidence>
<evidence type="ECO:0000256" key="1">
    <source>
        <dbReference type="ARBA" id="ARBA00004651"/>
    </source>
</evidence>
<evidence type="ECO:0000313" key="8">
    <source>
        <dbReference type="EMBL" id="NHN84019.1"/>
    </source>
</evidence>
<feature type="transmembrane region" description="Helical" evidence="7">
    <location>
        <begin position="204"/>
        <end position="226"/>
    </location>
</feature>
<evidence type="ECO:0000256" key="2">
    <source>
        <dbReference type="ARBA" id="ARBA00007543"/>
    </source>
</evidence>
<dbReference type="NCBIfam" id="TIGR00203">
    <property type="entry name" value="cydB"/>
    <property type="match status" value="1"/>
</dbReference>
<feature type="transmembrane region" description="Helical" evidence="7">
    <location>
        <begin position="314"/>
        <end position="336"/>
    </location>
</feature>
<keyword evidence="5 7" id="KW-1133">Transmembrane helix</keyword>
<comment type="caution">
    <text evidence="8">The sequence shown here is derived from an EMBL/GenBank/DDBJ whole genome shotgun (WGS) entry which is preliminary data.</text>
</comment>
<dbReference type="PANTHER" id="PTHR43141:SF4">
    <property type="entry name" value="CYTOCHROME BD2 SUBUNIT II"/>
    <property type="match status" value="1"/>
</dbReference>
<dbReference type="RefSeq" id="WP_173582418.1">
    <property type="nucleotide sequence ID" value="NZ_WOTB01000005.1"/>
</dbReference>
<sequence length="348" mass="38442">MDLATTGLTGAAYWLPIVWAVLAAAAIFIYIVLDGFDLGLGMLFLAEPDKKHRNIMIQTVAPVWDGNETWMIFGGAALYGVFPNAYATILPALYLPVLIMLFALILRGVGFEFRSRMHTEQTRNLWDIGFCLGSFVATFMQGIILGTLISGIKIENNAFAGSSFDWLAPFPLFCGLAVACGYALLGATWLIWRTESDLQATMRRWAGFLSLAMLGMIAAVSVWTPALHATYMQNWTTWPRILYVAPVPVAVITLALVMFQALRGKTSRRIPFFCALGWFFLAFSGLGINIWPYIVPPSMTIWQASAPPASQTFLLVGAAVLLPLILSYTAFAYHVFRGTVNEHSESYH</sequence>
<keyword evidence="4 7" id="KW-0812">Transmembrane</keyword>
<dbReference type="EMBL" id="WOTB01000005">
    <property type="protein sequence ID" value="NHN84019.1"/>
    <property type="molecule type" value="Genomic_DNA"/>
</dbReference>
<dbReference type="PANTHER" id="PTHR43141">
    <property type="entry name" value="CYTOCHROME BD2 SUBUNIT II"/>
    <property type="match status" value="1"/>
</dbReference>
<comment type="similarity">
    <text evidence="2">Belongs to the cytochrome ubiquinol oxidase subunit 2 family.</text>
</comment>
<evidence type="ECO:0000256" key="7">
    <source>
        <dbReference type="SAM" id="Phobius"/>
    </source>
</evidence>
<feature type="transmembrane region" description="Helical" evidence="7">
    <location>
        <begin position="238"/>
        <end position="259"/>
    </location>
</feature>
<feature type="transmembrane region" description="Helical" evidence="7">
    <location>
        <begin position="126"/>
        <end position="150"/>
    </location>
</feature>
<dbReference type="Proteomes" id="UP000635278">
    <property type="component" value="Unassembled WGS sequence"/>
</dbReference>
<keyword evidence="9" id="KW-1185">Reference proteome</keyword>
<name>A0ABX0JMN4_9PROT</name>
<evidence type="ECO:0000313" key="9">
    <source>
        <dbReference type="Proteomes" id="UP000635278"/>
    </source>
</evidence>